<organism evidence="2 3">
    <name type="scientific">Methanococcoides seepicolus</name>
    <dbReference type="NCBI Taxonomy" id="2828780"/>
    <lineage>
        <taxon>Archaea</taxon>
        <taxon>Methanobacteriati</taxon>
        <taxon>Methanobacteriota</taxon>
        <taxon>Stenosarchaea group</taxon>
        <taxon>Methanomicrobia</taxon>
        <taxon>Methanosarcinales</taxon>
        <taxon>Methanosarcinaceae</taxon>
        <taxon>Methanococcoides</taxon>
    </lineage>
</organism>
<feature type="transmembrane region" description="Helical" evidence="1">
    <location>
        <begin position="45"/>
        <end position="63"/>
    </location>
</feature>
<keyword evidence="1" id="KW-0812">Transmembrane</keyword>
<evidence type="ECO:0000313" key="3">
    <source>
        <dbReference type="Proteomes" id="UP001056766"/>
    </source>
</evidence>
<evidence type="ECO:0000313" key="2">
    <source>
        <dbReference type="EMBL" id="MCM1986850.1"/>
    </source>
</evidence>
<proteinExistence type="predicted"/>
<reference evidence="2" key="2">
    <citation type="submission" date="2021-04" db="EMBL/GenBank/DDBJ databases">
        <authorList>
            <person name="Dong X."/>
        </authorList>
    </citation>
    <scope>NUCLEOTIDE SEQUENCE</scope>
    <source>
        <strain evidence="2">LLY</strain>
    </source>
</reference>
<gene>
    <name evidence="2" type="ORF">KDK67_07565</name>
</gene>
<evidence type="ECO:0000256" key="1">
    <source>
        <dbReference type="SAM" id="Phobius"/>
    </source>
</evidence>
<protein>
    <submittedName>
        <fullName evidence="2">Uncharacterized protein</fullName>
    </submittedName>
</protein>
<dbReference type="AlphaFoldDB" id="A0A9E4ZFB8"/>
<feature type="transmembrane region" description="Helical" evidence="1">
    <location>
        <begin position="12"/>
        <end position="33"/>
    </location>
</feature>
<accession>A0A9E4ZFB8</accession>
<keyword evidence="1" id="KW-1133">Transmembrane helix</keyword>
<keyword evidence="3" id="KW-1185">Reference proteome</keyword>
<dbReference type="RefSeq" id="WP_250868201.1">
    <property type="nucleotide sequence ID" value="NZ_JAGSOI010000026.1"/>
</dbReference>
<comment type="caution">
    <text evidence="2">The sequence shown here is derived from an EMBL/GenBank/DDBJ whole genome shotgun (WGS) entry which is preliminary data.</text>
</comment>
<reference evidence="2" key="1">
    <citation type="journal article" date="2021" name="mSystems">
        <title>Bacteria and Archaea Synergistically Convert Glycine Betaine to Biogenic Methane in the Formosa Cold Seep of the South China Sea.</title>
        <authorList>
            <person name="Li L."/>
            <person name="Zhang W."/>
            <person name="Zhang S."/>
            <person name="Song L."/>
            <person name="Sun Q."/>
            <person name="Zhang H."/>
            <person name="Xiang H."/>
            <person name="Dong X."/>
        </authorList>
    </citation>
    <scope>NUCLEOTIDE SEQUENCE</scope>
    <source>
        <strain evidence="2">LLY</strain>
    </source>
</reference>
<keyword evidence="1" id="KW-0472">Membrane</keyword>
<name>A0A9E4ZFB8_9EURY</name>
<dbReference type="Proteomes" id="UP001056766">
    <property type="component" value="Unassembled WGS sequence"/>
</dbReference>
<dbReference type="EMBL" id="JAGSOI010000026">
    <property type="protein sequence ID" value="MCM1986850.1"/>
    <property type="molecule type" value="Genomic_DNA"/>
</dbReference>
<sequence length="72" mass="8556">MDLLNKWKLSLLFSFVSYSIVLFGIIILDVFWIRDFDFQEVSMITGIYMAFIILVMIIEFIVFKIKLDPRGE</sequence>